<keyword evidence="2" id="KW-1185">Reference proteome</keyword>
<evidence type="ECO:0000313" key="2">
    <source>
        <dbReference type="Proteomes" id="UP001597051"/>
    </source>
</evidence>
<reference evidence="2" key="1">
    <citation type="journal article" date="2019" name="Int. J. Syst. Evol. Microbiol.">
        <title>The Global Catalogue of Microorganisms (GCM) 10K type strain sequencing project: providing services to taxonomists for standard genome sequencing and annotation.</title>
        <authorList>
            <consortium name="The Broad Institute Genomics Platform"/>
            <consortium name="The Broad Institute Genome Sequencing Center for Infectious Disease"/>
            <person name="Wu L."/>
            <person name="Ma J."/>
        </authorList>
    </citation>
    <scope>NUCLEOTIDE SEQUENCE [LARGE SCALE GENOMIC DNA]</scope>
    <source>
        <strain evidence="2">CECT 7649</strain>
    </source>
</reference>
<sequence>MEFTLTQLRTGETKNFGIKDLLEFLGDKINDEIIMGSEVYRISSAVSVVVINPVNNTCCKNCQLNYCTCWKHTKMRKDCVCKDYRFTKCTRNRCRYQKQLLDEYTNCT</sequence>
<accession>A0ABW3J0Q0</accession>
<protein>
    <submittedName>
        <fullName evidence="1">Uncharacterized protein</fullName>
    </submittedName>
</protein>
<comment type="caution">
    <text evidence="1">The sequence shown here is derived from an EMBL/GenBank/DDBJ whole genome shotgun (WGS) entry which is preliminary data.</text>
</comment>
<dbReference type="RefSeq" id="WP_379756447.1">
    <property type="nucleotide sequence ID" value="NZ_JBHSYB010000025.1"/>
</dbReference>
<name>A0ABW3J0Q0_9FLAO</name>
<gene>
    <name evidence="1" type="ORF">ACFQ0S_05900</name>
</gene>
<organism evidence="1 2">
    <name type="scientific">Flavobacterium myungsuense</name>
    <dbReference type="NCBI Taxonomy" id="651823"/>
    <lineage>
        <taxon>Bacteria</taxon>
        <taxon>Pseudomonadati</taxon>
        <taxon>Bacteroidota</taxon>
        <taxon>Flavobacteriia</taxon>
        <taxon>Flavobacteriales</taxon>
        <taxon>Flavobacteriaceae</taxon>
        <taxon>Flavobacterium</taxon>
    </lineage>
</organism>
<dbReference type="Proteomes" id="UP001597051">
    <property type="component" value="Unassembled WGS sequence"/>
</dbReference>
<evidence type="ECO:0000313" key="1">
    <source>
        <dbReference type="EMBL" id="MFD0984008.1"/>
    </source>
</evidence>
<proteinExistence type="predicted"/>
<dbReference type="EMBL" id="JBHTIZ010000013">
    <property type="protein sequence ID" value="MFD0984008.1"/>
    <property type="molecule type" value="Genomic_DNA"/>
</dbReference>